<evidence type="ECO:0000313" key="2">
    <source>
        <dbReference type="Proteomes" id="UP000298210"/>
    </source>
</evidence>
<dbReference type="AlphaFoldDB" id="A0A4Y7WQJ9"/>
<gene>
    <name evidence="1" type="ORF">E2L03_03130</name>
</gene>
<organism evidence="1 2">
    <name type="scientific">Shouchella lehensis</name>
    <dbReference type="NCBI Taxonomy" id="300825"/>
    <lineage>
        <taxon>Bacteria</taxon>
        <taxon>Bacillati</taxon>
        <taxon>Bacillota</taxon>
        <taxon>Bacilli</taxon>
        <taxon>Bacillales</taxon>
        <taxon>Bacillaceae</taxon>
        <taxon>Shouchella</taxon>
    </lineage>
</organism>
<evidence type="ECO:0000313" key="1">
    <source>
        <dbReference type="EMBL" id="TES50929.1"/>
    </source>
</evidence>
<sequence length="125" mass="14453">MEYLHVQSIEVGDDVTTVYLDQEVSDRSANDLKDGERILVDSDEFAFLYIIEDHTGFHGIRFDEHVWPDLKRGYESDTTFYLKLNESTRLTLAQFNDEMAFLLENIQGNGNYGEAFELAVKSVFE</sequence>
<accession>A0A4Y7WQJ9</accession>
<dbReference type="EMBL" id="SNUX01000001">
    <property type="protein sequence ID" value="TES50929.1"/>
    <property type="molecule type" value="Genomic_DNA"/>
</dbReference>
<comment type="caution">
    <text evidence="1">The sequence shown here is derived from an EMBL/GenBank/DDBJ whole genome shotgun (WGS) entry which is preliminary data.</text>
</comment>
<dbReference type="InterPro" id="IPR020908">
    <property type="entry name" value="UPF0738"/>
</dbReference>
<reference evidence="1 2" key="1">
    <citation type="submission" date="2019-03" db="EMBL/GenBank/DDBJ databases">
        <authorList>
            <person name="Liu G."/>
        </authorList>
    </citation>
    <scope>NUCLEOTIDE SEQUENCE [LARGE SCALE GENOMIC DNA]</scope>
    <source>
        <strain evidence="1 2">DSM 19099</strain>
    </source>
</reference>
<protein>
    <submittedName>
        <fullName evidence="1">Uncharacterized protein</fullName>
    </submittedName>
</protein>
<proteinExistence type="predicted"/>
<dbReference type="Proteomes" id="UP000298210">
    <property type="component" value="Unassembled WGS sequence"/>
</dbReference>
<dbReference type="Pfam" id="PF19785">
    <property type="entry name" value="UPF0738"/>
    <property type="match status" value="1"/>
</dbReference>
<name>A0A4Y7WQJ9_9BACI</name>
<dbReference type="RefSeq" id="WP_055736330.1">
    <property type="nucleotide sequence ID" value="NZ_LDIM01000012.1"/>
</dbReference>